<sequence length="311" mass="34299">MPLLSLNLVDGHPELEGGGCAYQALTDQLKSLPKDAPVVICIHGYKFSPQHKSFSPHRHILALDPTKSCWKAMSWPRHLGFGRGLHNEGLCIALGWTARGSIWQAFTAARDAGDIVAKLIAFIDRPVHLVGHSLGARVALRAMAVSKEKSVRRAILLAAADFRSSAMQALASPAGQTADVVNITSRENDLFDALLETLVRAPEKHDVALGMGLNGAAHNWVDIQIDHDDCLNNLRHLGFRIAAPSRRICHWSAYVRPGAFAFYTALIRAPDSLPFEMLQTQIPQVSSPRWSRLFKWPETHISLPFARKATF</sequence>
<dbReference type="Gene3D" id="3.40.50.1820">
    <property type="entry name" value="alpha/beta hydrolase"/>
    <property type="match status" value="1"/>
</dbReference>
<dbReference type="SUPFAM" id="SSF53474">
    <property type="entry name" value="alpha/beta-Hydrolases"/>
    <property type="match status" value="1"/>
</dbReference>
<dbReference type="STRING" id="658057.SAMN04488032_105112"/>
<evidence type="ECO:0000313" key="2">
    <source>
        <dbReference type="EMBL" id="SLN45786.1"/>
    </source>
</evidence>
<dbReference type="EMBL" id="FWFW01000006">
    <property type="protein sequence ID" value="SLN45786.1"/>
    <property type="molecule type" value="Genomic_DNA"/>
</dbReference>
<evidence type="ECO:0000313" key="3">
    <source>
        <dbReference type="Proteomes" id="UP000193307"/>
    </source>
</evidence>
<dbReference type="Pfam" id="PF12697">
    <property type="entry name" value="Abhydrolase_6"/>
    <property type="match status" value="1"/>
</dbReference>
<dbReference type="Proteomes" id="UP000193307">
    <property type="component" value="Unassembled WGS sequence"/>
</dbReference>
<organism evidence="2 3">
    <name type="scientific">Pacificibacter marinus</name>
    <dbReference type="NCBI Taxonomy" id="658057"/>
    <lineage>
        <taxon>Bacteria</taxon>
        <taxon>Pseudomonadati</taxon>
        <taxon>Pseudomonadota</taxon>
        <taxon>Alphaproteobacteria</taxon>
        <taxon>Rhodobacterales</taxon>
        <taxon>Roseobacteraceae</taxon>
        <taxon>Pacificibacter</taxon>
    </lineage>
</organism>
<name>A0A1Y5SQ92_9RHOB</name>
<evidence type="ECO:0000259" key="1">
    <source>
        <dbReference type="Pfam" id="PF12697"/>
    </source>
</evidence>
<dbReference type="AlphaFoldDB" id="A0A1Y5SQ92"/>
<dbReference type="GO" id="GO:0016787">
    <property type="term" value="F:hydrolase activity"/>
    <property type="evidence" value="ECO:0007669"/>
    <property type="project" value="UniProtKB-KW"/>
</dbReference>
<proteinExistence type="predicted"/>
<keyword evidence="2" id="KW-0378">Hydrolase</keyword>
<reference evidence="2 3" key="1">
    <citation type="submission" date="2017-03" db="EMBL/GenBank/DDBJ databases">
        <authorList>
            <person name="Afonso C.L."/>
            <person name="Miller P.J."/>
            <person name="Scott M.A."/>
            <person name="Spackman E."/>
            <person name="Goraichik I."/>
            <person name="Dimitrov K.M."/>
            <person name="Suarez D.L."/>
            <person name="Swayne D.E."/>
        </authorList>
    </citation>
    <scope>NUCLEOTIDE SEQUENCE [LARGE SCALE GENOMIC DNA]</scope>
    <source>
        <strain evidence="2 3">CECT 7971</strain>
    </source>
</reference>
<feature type="domain" description="AB hydrolase-1" evidence="1">
    <location>
        <begin position="39"/>
        <end position="184"/>
    </location>
</feature>
<dbReference type="InterPro" id="IPR029058">
    <property type="entry name" value="AB_hydrolase_fold"/>
</dbReference>
<gene>
    <name evidence="2" type="ORF">PAM7971_02213</name>
</gene>
<keyword evidence="3" id="KW-1185">Reference proteome</keyword>
<accession>A0A1Y5SQ92</accession>
<dbReference type="InterPro" id="IPR000073">
    <property type="entry name" value="AB_hydrolase_1"/>
</dbReference>
<protein>
    <submittedName>
        <fullName evidence="2">Alpha/beta hydrolase family protein</fullName>
    </submittedName>
</protein>